<feature type="compositionally biased region" description="Basic and acidic residues" evidence="1">
    <location>
        <begin position="57"/>
        <end position="66"/>
    </location>
</feature>
<dbReference type="STRING" id="989403.SAMN05421798_11053"/>
<dbReference type="EMBL" id="LMCB01000030">
    <property type="protein sequence ID" value="KZL17691.1"/>
    <property type="molecule type" value="Genomic_DNA"/>
</dbReference>
<dbReference type="PATRIC" id="fig|989403.3.peg.3244"/>
<evidence type="ECO:0000313" key="3">
    <source>
        <dbReference type="Proteomes" id="UP000076577"/>
    </source>
</evidence>
<organism evidence="2 3">
    <name type="scientific">Pseudovibrio axinellae</name>
    <dbReference type="NCBI Taxonomy" id="989403"/>
    <lineage>
        <taxon>Bacteria</taxon>
        <taxon>Pseudomonadati</taxon>
        <taxon>Pseudomonadota</taxon>
        <taxon>Alphaproteobacteria</taxon>
        <taxon>Hyphomicrobiales</taxon>
        <taxon>Stappiaceae</taxon>
        <taxon>Pseudovibrio</taxon>
    </lineage>
</organism>
<proteinExistence type="predicted"/>
<sequence length="66" mass="7563">MKKYRCLKPFWFDGTLRKKDEVITSTPFATDADRRAGNLVEEKEPAAKKNSSVRQSVSKDKTDVDK</sequence>
<accession>A0A165XGT0</accession>
<comment type="caution">
    <text evidence="2">The sequence shown here is derived from an EMBL/GenBank/DDBJ whole genome shotgun (WGS) entry which is preliminary data.</text>
</comment>
<feature type="compositionally biased region" description="Basic and acidic residues" evidence="1">
    <location>
        <begin position="31"/>
        <end position="47"/>
    </location>
</feature>
<feature type="region of interest" description="Disordered" evidence="1">
    <location>
        <begin position="29"/>
        <end position="66"/>
    </location>
</feature>
<dbReference type="RefSeq" id="WP_068007511.1">
    <property type="nucleotide sequence ID" value="NZ_FOFM01000010.1"/>
</dbReference>
<evidence type="ECO:0000256" key="1">
    <source>
        <dbReference type="SAM" id="MobiDB-lite"/>
    </source>
</evidence>
<dbReference type="AlphaFoldDB" id="A0A165XGT0"/>
<reference evidence="2 3" key="1">
    <citation type="journal article" date="2016" name="Front. Microbiol.">
        <title>Comparative Genomic Analysis Reveals a Diverse Repertoire of Genes Involved in Prokaryote-Eukaryote Interactions within the Pseudovibrio Genus.</title>
        <authorList>
            <person name="Romano S."/>
            <person name="Fernandez-Guerra A."/>
            <person name="Reen F.J."/>
            <person name="Glockner F.O."/>
            <person name="Crowley S.P."/>
            <person name="O'Sullivan O."/>
            <person name="Cotter P.D."/>
            <person name="Adams C."/>
            <person name="Dobson A.D."/>
            <person name="O'Gara F."/>
        </authorList>
    </citation>
    <scope>NUCLEOTIDE SEQUENCE [LARGE SCALE GENOMIC DNA]</scope>
    <source>
        <strain evidence="2 3">Ad2</strain>
    </source>
</reference>
<dbReference type="Proteomes" id="UP000076577">
    <property type="component" value="Unassembled WGS sequence"/>
</dbReference>
<protein>
    <submittedName>
        <fullName evidence="2">Uncharacterized protein</fullName>
    </submittedName>
</protein>
<gene>
    <name evidence="2" type="ORF">PsAD2_03028</name>
</gene>
<evidence type="ECO:0000313" key="2">
    <source>
        <dbReference type="EMBL" id="KZL17691.1"/>
    </source>
</evidence>
<keyword evidence="3" id="KW-1185">Reference proteome</keyword>
<name>A0A165XGT0_9HYPH</name>